<dbReference type="RefSeq" id="XP_016609161.1">
    <property type="nucleotide sequence ID" value="XM_016752456.1"/>
</dbReference>
<name>A0A0L0HJ51_SPIPD</name>
<evidence type="ECO:0000313" key="4">
    <source>
        <dbReference type="Proteomes" id="UP000053201"/>
    </source>
</evidence>
<dbReference type="OMA" id="CGDVMTG"/>
<organism evidence="3 4">
    <name type="scientific">Spizellomyces punctatus (strain DAOM BR117)</name>
    <dbReference type="NCBI Taxonomy" id="645134"/>
    <lineage>
        <taxon>Eukaryota</taxon>
        <taxon>Fungi</taxon>
        <taxon>Fungi incertae sedis</taxon>
        <taxon>Chytridiomycota</taxon>
        <taxon>Chytridiomycota incertae sedis</taxon>
        <taxon>Chytridiomycetes</taxon>
        <taxon>Spizellomycetales</taxon>
        <taxon>Spizellomycetaceae</taxon>
        <taxon>Spizellomyces</taxon>
    </lineage>
</organism>
<evidence type="ECO:0000256" key="1">
    <source>
        <dbReference type="ARBA" id="ARBA00005662"/>
    </source>
</evidence>
<dbReference type="EMBL" id="KQ257455">
    <property type="protein sequence ID" value="KND01122.1"/>
    <property type="molecule type" value="Genomic_DNA"/>
</dbReference>
<protein>
    <recommendedName>
        <fullName evidence="2">Capsule synthesis protein CapA domain-containing protein</fullName>
    </recommendedName>
</protein>
<evidence type="ECO:0000259" key="2">
    <source>
        <dbReference type="SMART" id="SM00854"/>
    </source>
</evidence>
<evidence type="ECO:0000313" key="3">
    <source>
        <dbReference type="EMBL" id="KND01122.1"/>
    </source>
</evidence>
<feature type="domain" description="Capsule synthesis protein CapA" evidence="2">
    <location>
        <begin position="2"/>
        <end position="290"/>
    </location>
</feature>
<dbReference type="InterPro" id="IPR052169">
    <property type="entry name" value="CW_Biosynth-Accessory"/>
</dbReference>
<dbReference type="InParanoid" id="A0A0L0HJ51"/>
<dbReference type="SMART" id="SM00854">
    <property type="entry name" value="PGA_cap"/>
    <property type="match status" value="1"/>
</dbReference>
<dbReference type="InterPro" id="IPR019079">
    <property type="entry name" value="Capsule_synth_CapA"/>
</dbReference>
<dbReference type="PANTHER" id="PTHR33393">
    <property type="entry name" value="POLYGLUTAMINE SYNTHESIS ACCESSORY PROTEIN RV0574C-RELATED"/>
    <property type="match status" value="1"/>
</dbReference>
<dbReference type="AlphaFoldDB" id="A0A0L0HJ51"/>
<dbReference type="Gene3D" id="3.60.21.10">
    <property type="match status" value="1"/>
</dbReference>
<dbReference type="PANTHER" id="PTHR33393:SF11">
    <property type="entry name" value="POLYGLUTAMINE SYNTHESIS ACCESSORY PROTEIN RV0574C-RELATED"/>
    <property type="match status" value="1"/>
</dbReference>
<dbReference type="CDD" id="cd07381">
    <property type="entry name" value="MPP_CapA"/>
    <property type="match status" value="1"/>
</dbReference>
<comment type="similarity">
    <text evidence="1">Belongs to the CapA family.</text>
</comment>
<dbReference type="GeneID" id="27687674"/>
<accession>A0A0L0HJ51</accession>
<dbReference type="Pfam" id="PF09587">
    <property type="entry name" value="PGA_cap"/>
    <property type="match status" value="1"/>
</dbReference>
<gene>
    <name evidence="3" type="ORF">SPPG_04213</name>
</gene>
<reference evidence="3 4" key="1">
    <citation type="submission" date="2009-08" db="EMBL/GenBank/DDBJ databases">
        <title>The Genome Sequence of Spizellomyces punctatus strain DAOM BR117.</title>
        <authorList>
            <consortium name="The Broad Institute Genome Sequencing Platform"/>
            <person name="Russ C."/>
            <person name="Cuomo C."/>
            <person name="Shea T."/>
            <person name="Young S.K."/>
            <person name="Zeng Q."/>
            <person name="Koehrsen M."/>
            <person name="Haas B."/>
            <person name="Borodovsky M."/>
            <person name="Guigo R."/>
            <person name="Alvarado L."/>
            <person name="Berlin A."/>
            <person name="Bochicchio J."/>
            <person name="Borenstein D."/>
            <person name="Chapman S."/>
            <person name="Chen Z."/>
            <person name="Engels R."/>
            <person name="Freedman E."/>
            <person name="Gellesch M."/>
            <person name="Goldberg J."/>
            <person name="Griggs A."/>
            <person name="Gujja S."/>
            <person name="Heiman D."/>
            <person name="Hepburn T."/>
            <person name="Howarth C."/>
            <person name="Jen D."/>
            <person name="Larson L."/>
            <person name="Lewis B."/>
            <person name="Mehta T."/>
            <person name="Park D."/>
            <person name="Pearson M."/>
            <person name="Roberts A."/>
            <person name="Saif S."/>
            <person name="Shenoy N."/>
            <person name="Sisk P."/>
            <person name="Stolte C."/>
            <person name="Sykes S."/>
            <person name="Thomson T."/>
            <person name="Walk T."/>
            <person name="White J."/>
            <person name="Yandava C."/>
            <person name="Burger G."/>
            <person name="Gray M.W."/>
            <person name="Holland P.W.H."/>
            <person name="King N."/>
            <person name="Lang F.B.F."/>
            <person name="Roger A.J."/>
            <person name="Ruiz-Trillo I."/>
            <person name="Lander E."/>
            <person name="Nusbaum C."/>
        </authorList>
    </citation>
    <scope>NUCLEOTIDE SEQUENCE [LARGE SCALE GENOMIC DNA]</scope>
    <source>
        <strain evidence="3 4">DAOM BR117</strain>
    </source>
</reference>
<dbReference type="VEuPathDB" id="FungiDB:SPPG_04213"/>
<sequence length="385" mass="42782">MKIALLGDLQLGRLVNDKLASLRKRYPVSPAQDNLARSTLYAPPLHSELAATDFLIGNLECAVTTSISAWPGKTFHFKVSPSELGRGLPDHPRVHVSIANNHVLDYGYSGMRETLQTLTEMGISHAGAGISKEDALQPAFVDVIQGNDTYKIALFSISDHPAEWAACGTQETTRGPHTHPVIYGARTSSDHGGIFHLDFDTFPPIPADSFRMLQSALEDARSQADMVVVSLHWGPNYQWRPMASFKLFARWLIDHGVDIIHGHSAHHIQGVEVYKGRPILYSAGDFLDDYAVDKHYRNDTSFAFFLSLSFDPVSRKPNFQHLDLYPTKIQSMHVAYCDDVDERRVLCDRMKALSFEMGTVVEDIDFVKGEQGLRVGGFGDKEGKG</sequence>
<dbReference type="STRING" id="645134.A0A0L0HJ51"/>
<dbReference type="InterPro" id="IPR029052">
    <property type="entry name" value="Metallo-depent_PP-like"/>
</dbReference>
<dbReference type="OrthoDB" id="189619at2759"/>
<dbReference type="SUPFAM" id="SSF56300">
    <property type="entry name" value="Metallo-dependent phosphatases"/>
    <property type="match status" value="1"/>
</dbReference>
<dbReference type="eggNOG" id="ENOG502S32D">
    <property type="taxonomic scope" value="Eukaryota"/>
</dbReference>
<dbReference type="Proteomes" id="UP000053201">
    <property type="component" value="Unassembled WGS sequence"/>
</dbReference>
<keyword evidence="4" id="KW-1185">Reference proteome</keyword>
<proteinExistence type="inferred from homology"/>